<feature type="region of interest" description="Disordered" evidence="1">
    <location>
        <begin position="34"/>
        <end position="89"/>
    </location>
</feature>
<feature type="region of interest" description="Disordered" evidence="1">
    <location>
        <begin position="111"/>
        <end position="135"/>
    </location>
</feature>
<name>A0A0B7G0A4_THACB</name>
<protein>
    <submittedName>
        <fullName evidence="2">Uncharacterized protein</fullName>
    </submittedName>
</protein>
<feature type="compositionally biased region" description="Basic and acidic residues" evidence="1">
    <location>
        <begin position="124"/>
        <end position="135"/>
    </location>
</feature>
<gene>
    <name evidence="2" type="ORF">RSOLAG1IB_04880</name>
</gene>
<dbReference type="OrthoDB" id="3140281at2759"/>
<dbReference type="EMBL" id="LN679106">
    <property type="protein sequence ID" value="CEL62524.1"/>
    <property type="molecule type" value="Genomic_DNA"/>
</dbReference>
<proteinExistence type="predicted"/>
<sequence length="225" mass="25561">MSPHSTRRSSQPAPPQHAVQHMCNCSKWRYPHQLSTTCQAQPRRSQPRQSADWERDPSSPDFLPYAPSSSSRPSHNSRSHSHAQHYAPRIETLHYNPNYYRGQTYSEVEFDPQIDGQDPAPDSPHSDRSRTDSHRSEQLYAANLDDGAADYVLEPPIPRAFLPPRLRDDIAGRFWNAEGDSTDASGILYPAPFDVRRSDEAFYYPSAQSGRFMNRLGEYWAGGEA</sequence>
<organism evidence="2 3">
    <name type="scientific">Thanatephorus cucumeris (strain AG1-IB / isolate 7/3/14)</name>
    <name type="common">Lettuce bottom rot fungus</name>
    <name type="synonym">Rhizoctonia solani</name>
    <dbReference type="NCBI Taxonomy" id="1108050"/>
    <lineage>
        <taxon>Eukaryota</taxon>
        <taxon>Fungi</taxon>
        <taxon>Dikarya</taxon>
        <taxon>Basidiomycota</taxon>
        <taxon>Agaricomycotina</taxon>
        <taxon>Agaricomycetes</taxon>
        <taxon>Cantharellales</taxon>
        <taxon>Ceratobasidiaceae</taxon>
        <taxon>Rhizoctonia</taxon>
        <taxon>Rhizoctonia solani AG-1</taxon>
    </lineage>
</organism>
<evidence type="ECO:0000313" key="3">
    <source>
        <dbReference type="Proteomes" id="UP000059188"/>
    </source>
</evidence>
<keyword evidence="3" id="KW-1185">Reference proteome</keyword>
<feature type="region of interest" description="Disordered" evidence="1">
    <location>
        <begin position="1"/>
        <end position="20"/>
    </location>
</feature>
<evidence type="ECO:0000256" key="1">
    <source>
        <dbReference type="SAM" id="MobiDB-lite"/>
    </source>
</evidence>
<evidence type="ECO:0000313" key="2">
    <source>
        <dbReference type="EMBL" id="CEL62524.1"/>
    </source>
</evidence>
<dbReference type="AlphaFoldDB" id="A0A0B7G0A4"/>
<accession>A0A0B7G0A4</accession>
<dbReference type="Proteomes" id="UP000059188">
    <property type="component" value="Unassembled WGS sequence"/>
</dbReference>
<feature type="compositionally biased region" description="Low complexity" evidence="1">
    <location>
        <begin position="39"/>
        <end position="50"/>
    </location>
</feature>
<reference evidence="2 3" key="1">
    <citation type="submission" date="2014-11" db="EMBL/GenBank/DDBJ databases">
        <authorList>
            <person name="Wibberg Daniel"/>
        </authorList>
    </citation>
    <scope>NUCLEOTIDE SEQUENCE [LARGE SCALE GENOMIC DNA]</scope>
    <source>
        <strain evidence="2">Rhizoctonia solani AG1-IB 7/3/14</strain>
    </source>
</reference>